<feature type="domain" description="SRR1-like" evidence="1">
    <location>
        <begin position="60"/>
        <end position="205"/>
    </location>
</feature>
<dbReference type="Pfam" id="PF07985">
    <property type="entry name" value="SRR1"/>
    <property type="match status" value="1"/>
</dbReference>
<dbReference type="EMBL" id="JABCYN010000026">
    <property type="protein sequence ID" value="KAF6010603.1"/>
    <property type="molecule type" value="Genomic_DNA"/>
</dbReference>
<evidence type="ECO:0000259" key="1">
    <source>
        <dbReference type="Pfam" id="PF07985"/>
    </source>
</evidence>
<evidence type="ECO:0000313" key="3">
    <source>
        <dbReference type="Proteomes" id="UP000568158"/>
    </source>
</evidence>
<reference evidence="2 3" key="1">
    <citation type="journal article" date="2020" name="Appl. Microbiol. Biotechnol.">
        <title>Targeted gene deletion in Brettanomyces bruxellensis with an expression-free CRISPR-Cas9 system.</title>
        <authorList>
            <person name="Varela C."/>
            <person name="Bartel C."/>
            <person name="Onetto C."/>
            <person name="Borneman A."/>
        </authorList>
    </citation>
    <scope>NUCLEOTIDE SEQUENCE [LARGE SCALE GENOMIC DNA]</scope>
    <source>
        <strain evidence="2 3">AWRI1613</strain>
    </source>
</reference>
<dbReference type="Proteomes" id="UP000568158">
    <property type="component" value="Unassembled WGS sequence"/>
</dbReference>
<proteinExistence type="predicted"/>
<organism evidence="2 3">
    <name type="scientific">Dekkera bruxellensis</name>
    <name type="common">Brettanomyces custersii</name>
    <dbReference type="NCBI Taxonomy" id="5007"/>
    <lineage>
        <taxon>Eukaryota</taxon>
        <taxon>Fungi</taxon>
        <taxon>Dikarya</taxon>
        <taxon>Ascomycota</taxon>
        <taxon>Saccharomycotina</taxon>
        <taxon>Pichiomycetes</taxon>
        <taxon>Pichiales</taxon>
        <taxon>Pichiaceae</taxon>
        <taxon>Brettanomyces</taxon>
    </lineage>
</organism>
<comment type="caution">
    <text evidence="2">The sequence shown here is derived from an EMBL/GenBank/DDBJ whole genome shotgun (WGS) entry which is preliminary data.</text>
</comment>
<sequence length="289" mass="33206">MSLKLGSKNGAEVHKEQHSKNFKNTKISDNAIESLKTKFDKVFDSGKHNVFTSSVLSYLKEIDCPIAGIRCLGLGSLESEIYPLHQLCLLKQIVDQLSTKKDIVVSLWDPIFTVLDKEFIQSKLHYVVEEKPSFENGRNDILYYMPHFPIEEIEKILVNCEPLLLLTNDLQAYSLRLSSWKFLSLYPICASISFLSETENLANDDSQKAPLVSSSVGDFHFVKKKHRNRRKKGITPVLPKKQDYNLDTKYFIKACVKRFPYDTHSTLEYSLTDICFIKLTRRSTDKISN</sequence>
<accession>A0A8H6BF86</accession>
<evidence type="ECO:0000313" key="2">
    <source>
        <dbReference type="EMBL" id="KAF6010603.1"/>
    </source>
</evidence>
<gene>
    <name evidence="2" type="ORF">HII12_002844</name>
</gene>
<protein>
    <recommendedName>
        <fullName evidence="1">SRR1-like domain-containing protein</fullName>
    </recommendedName>
</protein>
<dbReference type="InterPro" id="IPR012942">
    <property type="entry name" value="SRR1-like"/>
</dbReference>
<name>A0A8H6BF86_DEKBR</name>
<dbReference type="AlphaFoldDB" id="A0A8H6BF86"/>